<keyword evidence="5" id="KW-1185">Reference proteome</keyword>
<dbReference type="SUPFAM" id="SSF54427">
    <property type="entry name" value="NTF2-like"/>
    <property type="match status" value="1"/>
</dbReference>
<keyword evidence="2" id="KW-0539">Nucleus</keyword>
<reference evidence="4" key="1">
    <citation type="journal article" date="2021" name="Mol. Ecol. Resour.">
        <title>Phylogenomic analyses of the genus Drosophila reveals genomic signals of climate adaptation.</title>
        <authorList>
            <person name="Li F."/>
            <person name="Rane R.V."/>
            <person name="Luria V."/>
            <person name="Xiong Z."/>
            <person name="Chen J."/>
            <person name="Li Z."/>
            <person name="Catullo R.A."/>
            <person name="Griffin P.C."/>
            <person name="Schiffer M."/>
            <person name="Pearce S."/>
            <person name="Lee S.F."/>
            <person name="McElroy K."/>
            <person name="Stocker A."/>
            <person name="Shirriffs J."/>
            <person name="Cockerell F."/>
            <person name="Coppin C."/>
            <person name="Sgro C.M."/>
            <person name="Karger A."/>
            <person name="Cain J.W."/>
            <person name="Weber J.A."/>
            <person name="Santpere G."/>
            <person name="Kirschner M.W."/>
            <person name="Hoffmann A.A."/>
            <person name="Oakeshott J.G."/>
            <person name="Zhang G."/>
        </authorList>
    </citation>
    <scope>NUCLEOTIDE SEQUENCE</scope>
    <source>
        <strain evidence="4">BGI-SZ-2011g</strain>
    </source>
</reference>
<dbReference type="CDD" id="cd00780">
    <property type="entry name" value="NTF2"/>
    <property type="match status" value="1"/>
</dbReference>
<dbReference type="InterPro" id="IPR045875">
    <property type="entry name" value="NTF2"/>
</dbReference>
<keyword evidence="2" id="KW-0653">Protein transport</keyword>
<dbReference type="Gene3D" id="3.10.450.50">
    <property type="match status" value="1"/>
</dbReference>
<evidence type="ECO:0000259" key="3">
    <source>
        <dbReference type="PROSITE" id="PS50177"/>
    </source>
</evidence>
<dbReference type="PANTHER" id="PTHR12612">
    <property type="entry name" value="NUCLEAR TRANSPORT FACTOR 2"/>
    <property type="match status" value="1"/>
</dbReference>
<dbReference type="EMBL" id="JAJJHW010003409">
    <property type="protein sequence ID" value="KAH8358928.1"/>
    <property type="molecule type" value="Genomic_DNA"/>
</dbReference>
<dbReference type="PROSITE" id="PS50177">
    <property type="entry name" value="NTF2_DOMAIN"/>
    <property type="match status" value="1"/>
</dbReference>
<organism evidence="4 5">
    <name type="scientific">Drosophila rubida</name>
    <dbReference type="NCBI Taxonomy" id="30044"/>
    <lineage>
        <taxon>Eukaryota</taxon>
        <taxon>Metazoa</taxon>
        <taxon>Ecdysozoa</taxon>
        <taxon>Arthropoda</taxon>
        <taxon>Hexapoda</taxon>
        <taxon>Insecta</taxon>
        <taxon>Pterygota</taxon>
        <taxon>Neoptera</taxon>
        <taxon>Endopterygota</taxon>
        <taxon>Diptera</taxon>
        <taxon>Brachycera</taxon>
        <taxon>Muscomorpha</taxon>
        <taxon>Ephydroidea</taxon>
        <taxon>Drosophilidae</taxon>
        <taxon>Drosophila</taxon>
    </lineage>
</organism>
<dbReference type="FunFam" id="3.10.450.50:FF:000005">
    <property type="entry name" value="Nuclear transport factor 2"/>
    <property type="match status" value="1"/>
</dbReference>
<feature type="domain" description="NTF2" evidence="3">
    <location>
        <begin position="10"/>
        <end position="124"/>
    </location>
</feature>
<dbReference type="GO" id="GO:0006606">
    <property type="term" value="P:protein import into nucleus"/>
    <property type="evidence" value="ECO:0007669"/>
    <property type="project" value="UniProtKB-ARBA"/>
</dbReference>
<evidence type="ECO:0000256" key="1">
    <source>
        <dbReference type="ARBA" id="ARBA00022490"/>
    </source>
</evidence>
<evidence type="ECO:0000313" key="5">
    <source>
        <dbReference type="Proteomes" id="UP001200034"/>
    </source>
</evidence>
<keyword evidence="2" id="KW-0813">Transport</keyword>
<evidence type="ECO:0000256" key="2">
    <source>
        <dbReference type="RuleBase" id="RU369002"/>
    </source>
</evidence>
<dbReference type="InterPro" id="IPR018222">
    <property type="entry name" value="Nuclear_transport_factor_2_euk"/>
</dbReference>
<keyword evidence="1 2" id="KW-0963">Cytoplasm</keyword>
<dbReference type="Pfam" id="PF02136">
    <property type="entry name" value="NTF2"/>
    <property type="match status" value="1"/>
</dbReference>
<dbReference type="GO" id="GO:0051028">
    <property type="term" value="P:mRNA transport"/>
    <property type="evidence" value="ECO:0007669"/>
    <property type="project" value="UniProtKB-UniRule"/>
</dbReference>
<name>A0AAD4JSL3_9MUSC</name>
<accession>A0AAD4JSL3</accession>
<evidence type="ECO:0000313" key="4">
    <source>
        <dbReference type="EMBL" id="KAH8358928.1"/>
    </source>
</evidence>
<dbReference type="AlphaFoldDB" id="A0AAD4JSL3"/>
<dbReference type="Proteomes" id="UP001200034">
    <property type="component" value="Unassembled WGS sequence"/>
</dbReference>
<sequence length="130" mass="14573">MTLNPQYVMVGKEFVPQYYAMFDDPLKRAELQKLYSPTDSYMTFEGDQVQGAAKIIEKVLGLSIQKISRVITTIDSQPTIDGGILVNVMGRLQCDEDPTHSFSQVFLLKPKAGAFYIAHDVFRLGLHNTA</sequence>
<gene>
    <name evidence="4" type="ORF">KR093_003363</name>
</gene>
<dbReference type="InterPro" id="IPR002075">
    <property type="entry name" value="NTF2_dom"/>
</dbReference>
<dbReference type="GO" id="GO:0005635">
    <property type="term" value="C:nuclear envelope"/>
    <property type="evidence" value="ECO:0007669"/>
    <property type="project" value="UniProtKB-ARBA"/>
</dbReference>
<comment type="subcellular location">
    <subcellularLocation>
        <location evidence="2">Cytoplasm</location>
    </subcellularLocation>
    <subcellularLocation>
        <location evidence="2">Nucleus</location>
    </subcellularLocation>
</comment>
<comment type="caution">
    <text evidence="4">The sequence shown here is derived from an EMBL/GenBank/DDBJ whole genome shotgun (WGS) entry which is preliminary data.</text>
</comment>
<proteinExistence type="predicted"/>
<dbReference type="InterPro" id="IPR032710">
    <property type="entry name" value="NTF2-like_dom_sf"/>
</dbReference>
<dbReference type="GO" id="GO:0005737">
    <property type="term" value="C:cytoplasm"/>
    <property type="evidence" value="ECO:0007669"/>
    <property type="project" value="UniProtKB-SubCell"/>
</dbReference>
<protein>
    <recommendedName>
        <fullName evidence="2">NTF2-related export protein</fullName>
    </recommendedName>
</protein>
<comment type="function">
    <text evidence="2">Has a role in nuclear-cytoplasmic transport of proteins and mRNAs.</text>
</comment>